<dbReference type="Pfam" id="PF14223">
    <property type="entry name" value="Retrotran_gag_2"/>
    <property type="match status" value="1"/>
</dbReference>
<feature type="compositionally biased region" description="Basic and acidic residues" evidence="1">
    <location>
        <begin position="1"/>
        <end position="10"/>
    </location>
</feature>
<evidence type="ECO:0000259" key="2">
    <source>
        <dbReference type="Pfam" id="PF13976"/>
    </source>
</evidence>
<feature type="region of interest" description="Disordered" evidence="1">
    <location>
        <begin position="254"/>
        <end position="287"/>
    </location>
</feature>
<dbReference type="EMBL" id="SDAM02000152">
    <property type="protein sequence ID" value="KAH6827086.1"/>
    <property type="molecule type" value="Genomic_DNA"/>
</dbReference>
<dbReference type="InterPro" id="IPR054722">
    <property type="entry name" value="PolX-like_BBD"/>
</dbReference>
<feature type="region of interest" description="Disordered" evidence="1">
    <location>
        <begin position="1"/>
        <end position="21"/>
    </location>
</feature>
<keyword evidence="5" id="KW-1185">Reference proteome</keyword>
<gene>
    <name evidence="4" type="ORF">C2S53_004692</name>
</gene>
<dbReference type="PANTHER" id="PTHR47481:SF31">
    <property type="entry name" value="OS01G0873500 PROTEIN"/>
    <property type="match status" value="1"/>
</dbReference>
<comment type="caution">
    <text evidence="4">The sequence shown here is derived from an EMBL/GenBank/DDBJ whole genome shotgun (WGS) entry which is preliminary data.</text>
</comment>
<feature type="compositionally biased region" description="Low complexity" evidence="1">
    <location>
        <begin position="261"/>
        <end position="271"/>
    </location>
</feature>
<evidence type="ECO:0000256" key="1">
    <source>
        <dbReference type="SAM" id="MobiDB-lite"/>
    </source>
</evidence>
<protein>
    <recommendedName>
        <fullName evidence="6">GAG-pre-integrase domain-containing protein</fullName>
    </recommendedName>
</protein>
<proteinExistence type="predicted"/>
<dbReference type="InterPro" id="IPR025724">
    <property type="entry name" value="GAG-pre-integrase_dom"/>
</dbReference>
<organism evidence="4 5">
    <name type="scientific">Perilla frutescens var. hirtella</name>
    <name type="common">Perilla citriodora</name>
    <name type="synonym">Perilla setoyensis</name>
    <dbReference type="NCBI Taxonomy" id="608512"/>
    <lineage>
        <taxon>Eukaryota</taxon>
        <taxon>Viridiplantae</taxon>
        <taxon>Streptophyta</taxon>
        <taxon>Embryophyta</taxon>
        <taxon>Tracheophyta</taxon>
        <taxon>Spermatophyta</taxon>
        <taxon>Magnoliopsida</taxon>
        <taxon>eudicotyledons</taxon>
        <taxon>Gunneridae</taxon>
        <taxon>Pentapetalae</taxon>
        <taxon>asterids</taxon>
        <taxon>lamiids</taxon>
        <taxon>Lamiales</taxon>
        <taxon>Lamiaceae</taxon>
        <taxon>Nepetoideae</taxon>
        <taxon>Elsholtzieae</taxon>
        <taxon>Perilla</taxon>
    </lineage>
</organism>
<dbReference type="AlphaFoldDB" id="A0AAD4J4K9"/>
<dbReference type="Pfam" id="PF13976">
    <property type="entry name" value="gag_pre-integrs"/>
    <property type="match status" value="1"/>
</dbReference>
<sequence length="620" mass="69029">MVGDSSDKSDNSSGVTGTQNTNESPAVSIVYLHSQLISPKLDDMNYMLWKQQVLTTIEDFGLEKFLISEPKSAPAAFILGSSKDDIIVNPAYDTWRRQEKSITSWLLAYMTESVLIGVVGLAHTSDIWDTLESNFSSQSRARLMQLKFQLQTLKKESSSMNDYLNKVKTCCDILCSAGERVSDDNQILHILTGLGQQYNDIMVSLTYRVEPCTLREVKALLLSYESRLEMVEHLAISTEGSSPTTNMAYQTQQNRNPNYHNQNRGRSNGNFRRGGGRNHTYRGRGGRYNPNYKPRCQICKILGHTADRCHERGNPNFVPKNSMSFPQEMNWYPNSGASNHVTHDFGNLNITGEYRGNENLQVGNGTSLEILHVGDSVLKSNSPHSHAFLLKSLLHVPKITKNLISVSQFARDNNVFFEFYPTFYLVKDQVTRATLLTGKLDCGLYCFNLTNSPPSSSASIQPSHHSQPAAFASSLENKDSLSLWHYGLGHASLDIVKKGLLASRIPFIVDSTIQPCVSCVISAPPHNTHSMTTRAKAGIHKPKALPVCLLATDSEPASYKQALQLPIWHQAMRLFLSQRQYILNILKKTNMLSDNGISSPMVTTPALSKFDGLPLMGRTS</sequence>
<dbReference type="Pfam" id="PF22936">
    <property type="entry name" value="Pol_BBD"/>
    <property type="match status" value="1"/>
</dbReference>
<dbReference type="Proteomes" id="UP001190926">
    <property type="component" value="Unassembled WGS sequence"/>
</dbReference>
<name>A0AAD4J4K9_PERFH</name>
<feature type="domain" description="GAG-pre-integrase" evidence="2">
    <location>
        <begin position="443"/>
        <end position="521"/>
    </location>
</feature>
<evidence type="ECO:0000313" key="5">
    <source>
        <dbReference type="Proteomes" id="UP001190926"/>
    </source>
</evidence>
<reference evidence="4 5" key="1">
    <citation type="journal article" date="2021" name="Nat. Commun.">
        <title>Incipient diploidization of the medicinal plant Perilla within 10,000 years.</title>
        <authorList>
            <person name="Zhang Y."/>
            <person name="Shen Q."/>
            <person name="Leng L."/>
            <person name="Zhang D."/>
            <person name="Chen S."/>
            <person name="Shi Y."/>
            <person name="Ning Z."/>
            <person name="Chen S."/>
        </authorList>
    </citation>
    <scope>NUCLEOTIDE SEQUENCE [LARGE SCALE GENOMIC DNA]</scope>
    <source>
        <strain evidence="5">cv. PC099</strain>
    </source>
</reference>
<evidence type="ECO:0000313" key="4">
    <source>
        <dbReference type="EMBL" id="KAH6827086.1"/>
    </source>
</evidence>
<dbReference type="PANTHER" id="PTHR47481">
    <property type="match status" value="1"/>
</dbReference>
<feature type="compositionally biased region" description="Basic residues" evidence="1">
    <location>
        <begin position="274"/>
        <end position="285"/>
    </location>
</feature>
<evidence type="ECO:0008006" key="6">
    <source>
        <dbReference type="Google" id="ProtNLM"/>
    </source>
</evidence>
<accession>A0AAD4J4K9</accession>
<evidence type="ECO:0000259" key="3">
    <source>
        <dbReference type="Pfam" id="PF22936"/>
    </source>
</evidence>
<feature type="domain" description="Retrovirus-related Pol polyprotein from transposon TNT 1-94-like beta-barrel" evidence="3">
    <location>
        <begin position="331"/>
        <end position="411"/>
    </location>
</feature>